<sequence length="77" mass="9137">MLAIITRRLGHIRLNKLVYRCNGGVISRRRMKMLDTSTGRGMLDMSVWRGMLNMLRTRDMRSFLVTFCRQNFKTLIK</sequence>
<protein>
    <submittedName>
        <fullName evidence="1">Uncharacterized protein</fullName>
    </submittedName>
</protein>
<proteinExistence type="predicted"/>
<dbReference type="EnsemblPlants" id="MELO3C012900.2.1">
    <property type="protein sequence ID" value="MELO3C012900.2.1"/>
    <property type="gene ID" value="MELO3C012900.2"/>
</dbReference>
<reference evidence="1" key="1">
    <citation type="submission" date="2023-03" db="UniProtKB">
        <authorList>
            <consortium name="EnsemblPlants"/>
        </authorList>
    </citation>
    <scope>IDENTIFICATION</scope>
</reference>
<organism evidence="1">
    <name type="scientific">Cucumis melo</name>
    <name type="common">Muskmelon</name>
    <dbReference type="NCBI Taxonomy" id="3656"/>
    <lineage>
        <taxon>Eukaryota</taxon>
        <taxon>Viridiplantae</taxon>
        <taxon>Streptophyta</taxon>
        <taxon>Embryophyta</taxon>
        <taxon>Tracheophyta</taxon>
        <taxon>Spermatophyta</taxon>
        <taxon>Magnoliopsida</taxon>
        <taxon>eudicotyledons</taxon>
        <taxon>Gunneridae</taxon>
        <taxon>Pentapetalae</taxon>
        <taxon>rosids</taxon>
        <taxon>fabids</taxon>
        <taxon>Cucurbitales</taxon>
        <taxon>Cucurbitaceae</taxon>
        <taxon>Benincaseae</taxon>
        <taxon>Cucumis</taxon>
    </lineage>
</organism>
<dbReference type="AlphaFoldDB" id="A0A9I9D4X8"/>
<accession>A0A9I9D4X8</accession>
<name>A0A9I9D4X8_CUCME</name>
<dbReference type="Gramene" id="MELO3C012900.2.1">
    <property type="protein sequence ID" value="MELO3C012900.2.1"/>
    <property type="gene ID" value="MELO3C012900.2"/>
</dbReference>
<evidence type="ECO:0000313" key="1">
    <source>
        <dbReference type="EnsemblPlants" id="MELO3C012900.2.1"/>
    </source>
</evidence>